<proteinExistence type="predicted"/>
<reference evidence="1 2" key="1">
    <citation type="submission" date="2023-11" db="EMBL/GenBank/DDBJ databases">
        <title>Analysis of the Genomes of Mucilaginibacter gossypii cycad 4 and M. sabulilitoris SNA2: microbes with the potential for plant growth promotion.</title>
        <authorList>
            <person name="Hirsch A.M."/>
            <person name="Humm E."/>
            <person name="Rubbi M."/>
            <person name="Del Vecchio G."/>
            <person name="Ha S.M."/>
            <person name="Pellegrini M."/>
            <person name="Gunsalus R.P."/>
        </authorList>
    </citation>
    <scope>NUCLEOTIDE SEQUENCE [LARGE SCALE GENOMIC DNA]</scope>
    <source>
        <strain evidence="1 2">SNA2</strain>
    </source>
</reference>
<dbReference type="Proteomes" id="UP001324380">
    <property type="component" value="Chromosome"/>
</dbReference>
<keyword evidence="2" id="KW-1185">Reference proteome</keyword>
<organism evidence="1 2">
    <name type="scientific">Mucilaginibacter sabulilitoris</name>
    <dbReference type="NCBI Taxonomy" id="1173583"/>
    <lineage>
        <taxon>Bacteria</taxon>
        <taxon>Pseudomonadati</taxon>
        <taxon>Bacteroidota</taxon>
        <taxon>Sphingobacteriia</taxon>
        <taxon>Sphingobacteriales</taxon>
        <taxon>Sphingobacteriaceae</taxon>
        <taxon>Mucilaginibacter</taxon>
    </lineage>
</organism>
<dbReference type="EMBL" id="CP139558">
    <property type="protein sequence ID" value="WPU96419.1"/>
    <property type="molecule type" value="Genomic_DNA"/>
</dbReference>
<name>A0ABZ0TTI8_9SPHI</name>
<gene>
    <name evidence="1" type="ORF">SNE25_12905</name>
</gene>
<evidence type="ECO:0000313" key="2">
    <source>
        <dbReference type="Proteomes" id="UP001324380"/>
    </source>
</evidence>
<sequence>MKIISYRSGLLLKKFIEKDKQCFTFDEAMTALQHGSATSVRELLSDMTKRGLLMRVKKGTYYIIPYEQDADQFIPNWHLLASCLSGDTSHYIGYYSALQIHGLITQPSLHEMIVVNKQIRPSTMKVKNVDFQFIYHNQKHFFGAKKTWIDSYHKVLCSDLEKTFIDCLFKLEYSGGIVEIAKALHAAQNKLDYKKLLKYCIQFDSQAVLKRLGYIHDILDIQNPIREELLKIKTSSVVSLDTELPNEGKYSGTWSIKENLDAETIKGAILT</sequence>
<accession>A0ABZ0TTI8</accession>
<evidence type="ECO:0008006" key="3">
    <source>
        <dbReference type="Google" id="ProtNLM"/>
    </source>
</evidence>
<dbReference type="RefSeq" id="WP_321565513.1">
    <property type="nucleotide sequence ID" value="NZ_CP139558.1"/>
</dbReference>
<protein>
    <recommendedName>
        <fullName evidence="3">Transcriptional regulator</fullName>
    </recommendedName>
</protein>
<evidence type="ECO:0000313" key="1">
    <source>
        <dbReference type="EMBL" id="WPU96419.1"/>
    </source>
</evidence>